<dbReference type="GO" id="GO:0006281">
    <property type="term" value="P:DNA repair"/>
    <property type="evidence" value="ECO:0007669"/>
    <property type="project" value="UniProtKB-KW"/>
</dbReference>
<dbReference type="EMBL" id="JAADJZ010000034">
    <property type="protein sequence ID" value="KAF2865338.1"/>
    <property type="molecule type" value="Genomic_DNA"/>
</dbReference>
<dbReference type="GO" id="GO:0071821">
    <property type="term" value="C:FANCM-MHF complex"/>
    <property type="evidence" value="ECO:0007669"/>
    <property type="project" value="InterPro"/>
</dbReference>
<dbReference type="PANTHER" id="PTHR22980:SF0">
    <property type="entry name" value="CENTROMERE PROTEIN S"/>
    <property type="match status" value="1"/>
</dbReference>
<name>A0A7C8M1L3_9PLEO</name>
<comment type="similarity">
    <text evidence="1">Belongs to the TAF9 family. CENP-S/MHF1 subfamily.</text>
</comment>
<keyword evidence="2" id="KW-0227">DNA damage</keyword>
<dbReference type="Gene3D" id="1.10.20.10">
    <property type="entry name" value="Histone, subunit A"/>
    <property type="match status" value="1"/>
</dbReference>
<keyword evidence="7" id="KW-1185">Reference proteome</keyword>
<feature type="region of interest" description="Disordered" evidence="5">
    <location>
        <begin position="98"/>
        <end position="130"/>
    </location>
</feature>
<gene>
    <name evidence="6" type="ORF">BDV95DRAFT_586735</name>
</gene>
<dbReference type="OrthoDB" id="1872155at2759"/>
<dbReference type="GO" id="GO:0000712">
    <property type="term" value="P:resolution of meiotic recombination intermediates"/>
    <property type="evidence" value="ECO:0007669"/>
    <property type="project" value="TreeGrafter"/>
</dbReference>
<accession>A0A7C8M1L3</accession>
<dbReference type="GO" id="GO:0031297">
    <property type="term" value="P:replication fork processing"/>
    <property type="evidence" value="ECO:0007669"/>
    <property type="project" value="TreeGrafter"/>
</dbReference>
<dbReference type="Pfam" id="PF15630">
    <property type="entry name" value="CENP-S"/>
    <property type="match status" value="1"/>
</dbReference>
<evidence type="ECO:0000256" key="1">
    <source>
        <dbReference type="ARBA" id="ARBA00006612"/>
    </source>
</evidence>
<proteinExistence type="inferred from homology"/>
<keyword evidence="3" id="KW-0238">DNA-binding</keyword>
<evidence type="ECO:0000256" key="2">
    <source>
        <dbReference type="ARBA" id="ARBA00022763"/>
    </source>
</evidence>
<dbReference type="AlphaFoldDB" id="A0A7C8M1L3"/>
<protein>
    <submittedName>
        <fullName evidence="6">Kinetochore component CENP-S-domain-containing protein</fullName>
    </submittedName>
</protein>
<dbReference type="InterPro" id="IPR029003">
    <property type="entry name" value="CENP-S/Mhf1"/>
</dbReference>
<sequence>MASNEAAAEREERLKSALWYAIGQFVDDECINRNLNATPRFIGALTELVYTQIANTSRDLETFSKHGGRRVINTDDVMLLTRRNEGLEEVLKKELDRLRAEEGRGADAQPKKRGRPSGAGVAKGKGKAKQ</sequence>
<dbReference type="InterPro" id="IPR009072">
    <property type="entry name" value="Histone-fold"/>
</dbReference>
<dbReference type="SUPFAM" id="SSF47113">
    <property type="entry name" value="Histone-fold"/>
    <property type="match status" value="1"/>
</dbReference>
<dbReference type="CDD" id="cd22919">
    <property type="entry name" value="HFD_CENP-S"/>
    <property type="match status" value="1"/>
</dbReference>
<dbReference type="Proteomes" id="UP000481861">
    <property type="component" value="Unassembled WGS sequence"/>
</dbReference>
<evidence type="ECO:0000256" key="3">
    <source>
        <dbReference type="ARBA" id="ARBA00023125"/>
    </source>
</evidence>
<dbReference type="GO" id="GO:0003677">
    <property type="term" value="F:DNA binding"/>
    <property type="evidence" value="ECO:0007669"/>
    <property type="project" value="UniProtKB-KW"/>
</dbReference>
<keyword evidence="4" id="KW-0234">DNA repair</keyword>
<dbReference type="PANTHER" id="PTHR22980">
    <property type="entry name" value="CORTISTATIN"/>
    <property type="match status" value="1"/>
</dbReference>
<evidence type="ECO:0000313" key="6">
    <source>
        <dbReference type="EMBL" id="KAF2865338.1"/>
    </source>
</evidence>
<organism evidence="6 7">
    <name type="scientific">Massariosphaeria phaeospora</name>
    <dbReference type="NCBI Taxonomy" id="100035"/>
    <lineage>
        <taxon>Eukaryota</taxon>
        <taxon>Fungi</taxon>
        <taxon>Dikarya</taxon>
        <taxon>Ascomycota</taxon>
        <taxon>Pezizomycotina</taxon>
        <taxon>Dothideomycetes</taxon>
        <taxon>Pleosporomycetidae</taxon>
        <taxon>Pleosporales</taxon>
        <taxon>Pleosporales incertae sedis</taxon>
        <taxon>Massariosphaeria</taxon>
    </lineage>
</organism>
<evidence type="ECO:0000256" key="5">
    <source>
        <dbReference type="SAM" id="MobiDB-lite"/>
    </source>
</evidence>
<dbReference type="GO" id="GO:0046982">
    <property type="term" value="F:protein heterodimerization activity"/>
    <property type="evidence" value="ECO:0007669"/>
    <property type="project" value="InterPro"/>
</dbReference>
<dbReference type="GO" id="GO:0003682">
    <property type="term" value="F:chromatin binding"/>
    <property type="evidence" value="ECO:0007669"/>
    <property type="project" value="TreeGrafter"/>
</dbReference>
<reference evidence="6 7" key="1">
    <citation type="submission" date="2020-01" db="EMBL/GenBank/DDBJ databases">
        <authorList>
            <consortium name="DOE Joint Genome Institute"/>
            <person name="Haridas S."/>
            <person name="Albert R."/>
            <person name="Binder M."/>
            <person name="Bloem J."/>
            <person name="Labutti K."/>
            <person name="Salamov A."/>
            <person name="Andreopoulos B."/>
            <person name="Baker S.E."/>
            <person name="Barry K."/>
            <person name="Bills G."/>
            <person name="Bluhm B.H."/>
            <person name="Cannon C."/>
            <person name="Castanera R."/>
            <person name="Culley D.E."/>
            <person name="Daum C."/>
            <person name="Ezra D."/>
            <person name="Gonzalez J.B."/>
            <person name="Henrissat B."/>
            <person name="Kuo A."/>
            <person name="Liang C."/>
            <person name="Lipzen A."/>
            <person name="Lutzoni F."/>
            <person name="Magnuson J."/>
            <person name="Mondo S."/>
            <person name="Nolan M."/>
            <person name="Ohm R."/>
            <person name="Pangilinan J."/>
            <person name="Park H.-J.H."/>
            <person name="Ramirez L."/>
            <person name="Alfaro M."/>
            <person name="Sun H."/>
            <person name="Tritt A."/>
            <person name="Yoshinaga Y."/>
            <person name="Zwiers L.-H.L."/>
            <person name="Turgeon B.G."/>
            <person name="Goodwin S.B."/>
            <person name="Spatafora J.W."/>
            <person name="Crous P.W."/>
            <person name="Grigoriev I.V."/>
        </authorList>
    </citation>
    <scope>NUCLEOTIDE SEQUENCE [LARGE SCALE GENOMIC DNA]</scope>
    <source>
        <strain evidence="6 7">CBS 611.86</strain>
    </source>
</reference>
<evidence type="ECO:0000313" key="7">
    <source>
        <dbReference type="Proteomes" id="UP000481861"/>
    </source>
</evidence>
<comment type="caution">
    <text evidence="6">The sequence shown here is derived from an EMBL/GenBank/DDBJ whole genome shotgun (WGS) entry which is preliminary data.</text>
</comment>
<evidence type="ECO:0000256" key="4">
    <source>
        <dbReference type="ARBA" id="ARBA00023204"/>
    </source>
</evidence>